<accession>A0A2D0IN86</accession>
<organism evidence="1 2">
    <name type="scientific">Xenorhabdus budapestensis</name>
    <dbReference type="NCBI Taxonomy" id="290110"/>
    <lineage>
        <taxon>Bacteria</taxon>
        <taxon>Pseudomonadati</taxon>
        <taxon>Pseudomonadota</taxon>
        <taxon>Gammaproteobacteria</taxon>
        <taxon>Enterobacterales</taxon>
        <taxon>Morganellaceae</taxon>
        <taxon>Xenorhabdus</taxon>
    </lineage>
</organism>
<reference evidence="1 2" key="1">
    <citation type="journal article" date="2017" name="Nat. Microbiol.">
        <title>Natural product diversity associated with the nematode symbionts Photorhabdus and Xenorhabdus.</title>
        <authorList>
            <person name="Tobias N.J."/>
            <person name="Wolff H."/>
            <person name="Djahanschiri B."/>
            <person name="Grundmann F."/>
            <person name="Kronenwerth M."/>
            <person name="Shi Y.M."/>
            <person name="Simonyi S."/>
            <person name="Grun P."/>
            <person name="Shapiro-Ilan D."/>
            <person name="Pidot S.J."/>
            <person name="Stinear T.P."/>
            <person name="Ebersberger I."/>
            <person name="Bode H.B."/>
        </authorList>
    </citation>
    <scope>NUCLEOTIDE SEQUENCE [LARGE SCALE GENOMIC DNA]</scope>
    <source>
        <strain evidence="1 2">DSM 16342</strain>
    </source>
</reference>
<sequence>MSFQLIIKVEHRVILMTKYTTNIQVAEFDKNGLAIVEGWAEVYLCHSKTREFLGKSYDRVPSGFSVVADAYLDAPELPKSNDIAVCRAPDGKSWVHQADYRGKKVYHTETRQAMEIGYIGALKPSLINGMVKNGLQTRQRSVRIKSNKLNTRSSVCSNRRMR</sequence>
<comment type="caution">
    <text evidence="1">The sequence shown here is derived from an EMBL/GenBank/DDBJ whole genome shotgun (WGS) entry which is preliminary data.</text>
</comment>
<evidence type="ECO:0000313" key="1">
    <source>
        <dbReference type="EMBL" id="PHM23259.1"/>
    </source>
</evidence>
<proteinExistence type="predicted"/>
<evidence type="ECO:0000313" key="2">
    <source>
        <dbReference type="Proteomes" id="UP000225833"/>
    </source>
</evidence>
<dbReference type="RefSeq" id="WP_244590030.1">
    <property type="nucleotide sequence ID" value="NZ_CAWNNJ010000110.1"/>
</dbReference>
<name>A0A2D0IN86_XENBU</name>
<protein>
    <submittedName>
        <fullName evidence="1">Tail fiber protein of a prophage</fullName>
    </submittedName>
</protein>
<dbReference type="EMBL" id="NIBS01000041">
    <property type="protein sequence ID" value="PHM23259.1"/>
    <property type="molecule type" value="Genomic_DNA"/>
</dbReference>
<dbReference type="AlphaFoldDB" id="A0A2D0IN86"/>
<gene>
    <name evidence="1" type="ORF">Xbud_03623</name>
</gene>
<dbReference type="Proteomes" id="UP000225833">
    <property type="component" value="Unassembled WGS sequence"/>
</dbReference>